<name>A0ABD3FI46_9STRA</name>
<protein>
    <submittedName>
        <fullName evidence="2">Uncharacterized protein</fullName>
    </submittedName>
</protein>
<dbReference type="AlphaFoldDB" id="A0ABD3FI46"/>
<keyword evidence="3" id="KW-1185">Reference proteome</keyword>
<feature type="region of interest" description="Disordered" evidence="1">
    <location>
        <begin position="55"/>
        <end position="92"/>
    </location>
</feature>
<reference evidence="2 3" key="1">
    <citation type="submission" date="2024-09" db="EMBL/GenBank/DDBJ databases">
        <title>Genome sequencing and assembly of Phytophthora oleae, isolate VK10A, causative agent of rot of olive drupes.</title>
        <authorList>
            <person name="Conti Taguali S."/>
            <person name="Riolo M."/>
            <person name="La Spada F."/>
            <person name="Cacciola S.O."/>
            <person name="Dionisio G."/>
        </authorList>
    </citation>
    <scope>NUCLEOTIDE SEQUENCE [LARGE SCALE GENOMIC DNA]</scope>
    <source>
        <strain evidence="2 3">VK10A</strain>
    </source>
</reference>
<evidence type="ECO:0000313" key="2">
    <source>
        <dbReference type="EMBL" id="KAL3665229.1"/>
    </source>
</evidence>
<organism evidence="2 3">
    <name type="scientific">Phytophthora oleae</name>
    <dbReference type="NCBI Taxonomy" id="2107226"/>
    <lineage>
        <taxon>Eukaryota</taxon>
        <taxon>Sar</taxon>
        <taxon>Stramenopiles</taxon>
        <taxon>Oomycota</taxon>
        <taxon>Peronosporomycetes</taxon>
        <taxon>Peronosporales</taxon>
        <taxon>Peronosporaceae</taxon>
        <taxon>Phytophthora</taxon>
    </lineage>
</organism>
<evidence type="ECO:0000313" key="3">
    <source>
        <dbReference type="Proteomes" id="UP001632037"/>
    </source>
</evidence>
<sequence length="521" mass="58957">MLDLMQALHHAPSTDAHELSGLMLSDEELGELGLENLDQDAGAVMAIMLPGTLSEEEEPMDGSPAEEQDELDSLWNDALNEPSSAAPSPHEQDDVMAQLDEDLVSGELSESGPDEVMTMMMEHTPDADASMHADALFPSSAVAPLPPLGLRGVLAPPGPEKKRRGRKPSAKAKEKKPKRAPPSEAKARLRSYERRSRHKREHTMMTMKETVEAMEFRIRELCEGVKAESPIRQKISELTMEAQLLTNHNYSLRKALDDHSFFHSMLQLEYDHRETTSDSVAEELFDLHTPRSWRPMEEAMCLRIMRDSFLEIEAFSNSEDFVTSGLEICGWREKRKLEGKNVNFMFHKKFAKDCSEDLAARSWEMRAVQDQVTRYFGHSLEVKVEVLQRFENDVVVVRRKIKHTVDGWVHHTIYLLFRTKTPDGHLVCIRDMNPEDADDLNIMSGATTAPSQCVIWSKAFIWWKFTTLPEVEGQPIRGFEVEYGGSLGSATQADAAFWMREVLVLALRWENLVVGPLITLG</sequence>
<dbReference type="EMBL" id="JBIMZQ010000021">
    <property type="protein sequence ID" value="KAL3665229.1"/>
    <property type="molecule type" value="Genomic_DNA"/>
</dbReference>
<proteinExistence type="predicted"/>
<feature type="compositionally biased region" description="Basic residues" evidence="1">
    <location>
        <begin position="161"/>
        <end position="179"/>
    </location>
</feature>
<feature type="region of interest" description="Disordered" evidence="1">
    <location>
        <begin position="144"/>
        <end position="203"/>
    </location>
</feature>
<gene>
    <name evidence="2" type="ORF">V7S43_009857</name>
</gene>
<dbReference type="Proteomes" id="UP001632037">
    <property type="component" value="Unassembled WGS sequence"/>
</dbReference>
<feature type="compositionally biased region" description="Acidic residues" evidence="1">
    <location>
        <begin position="55"/>
        <end position="72"/>
    </location>
</feature>
<feature type="compositionally biased region" description="Basic and acidic residues" evidence="1">
    <location>
        <begin position="185"/>
        <end position="194"/>
    </location>
</feature>
<accession>A0ABD3FI46</accession>
<evidence type="ECO:0000256" key="1">
    <source>
        <dbReference type="SAM" id="MobiDB-lite"/>
    </source>
</evidence>
<comment type="caution">
    <text evidence="2">The sequence shown here is derived from an EMBL/GenBank/DDBJ whole genome shotgun (WGS) entry which is preliminary data.</text>
</comment>